<protein>
    <submittedName>
        <fullName evidence="1">Uncharacterized protein</fullName>
    </submittedName>
</protein>
<proteinExistence type="predicted"/>
<dbReference type="AlphaFoldDB" id="A0A1H6AF87"/>
<sequence length="278" mass="32024">MTSWFNKALIEVAQKLRPMQSDFPDYKEIDRYTVLFSLGEQEFLLREVEGDSVQALLRRDDGSWAKEMTQFAVGDLASAQFDIRHEYRHCYYDYTNKTLFALATQLSIHKVLHVIEWGCYQVPNVVMRFKKLRQPTRLSVLMAIEQITVGDPYIDINATRVCNHLYGTRSVYNSKRSSLVKRVGLILESLAESQELKATQSINFRVTGKALVTTEHLLEERNKERRSERNATAMRWLTAALVVIGMFQSELLRTEFYISIDTIVSTLSSLLGDIHTKG</sequence>
<dbReference type="RefSeq" id="WP_103881167.1">
    <property type="nucleotide sequence ID" value="NZ_FNVG01000015.1"/>
</dbReference>
<dbReference type="Proteomes" id="UP000236721">
    <property type="component" value="Unassembled WGS sequence"/>
</dbReference>
<keyword evidence="2" id="KW-1185">Reference proteome</keyword>
<reference evidence="2" key="1">
    <citation type="submission" date="2016-10" db="EMBL/GenBank/DDBJ databases">
        <authorList>
            <person name="Varghese N."/>
            <person name="Submissions S."/>
        </authorList>
    </citation>
    <scope>NUCLEOTIDE SEQUENCE [LARGE SCALE GENOMIC DNA]</scope>
    <source>
        <strain evidence="2">CGMCC 1.7062</strain>
    </source>
</reference>
<accession>A0A1H6AF87</accession>
<evidence type="ECO:0000313" key="1">
    <source>
        <dbReference type="EMBL" id="SEG46727.1"/>
    </source>
</evidence>
<name>A0A1H6AF87_9VIBR</name>
<dbReference type="EMBL" id="FNVG01000015">
    <property type="protein sequence ID" value="SEG46727.1"/>
    <property type="molecule type" value="Genomic_DNA"/>
</dbReference>
<gene>
    <name evidence="1" type="ORF">SAMN04488244_11525</name>
</gene>
<organism evidence="1 2">
    <name type="scientific">Vibrio hangzhouensis</name>
    <dbReference type="NCBI Taxonomy" id="462991"/>
    <lineage>
        <taxon>Bacteria</taxon>
        <taxon>Pseudomonadati</taxon>
        <taxon>Pseudomonadota</taxon>
        <taxon>Gammaproteobacteria</taxon>
        <taxon>Vibrionales</taxon>
        <taxon>Vibrionaceae</taxon>
        <taxon>Vibrio</taxon>
    </lineage>
</organism>
<dbReference type="OrthoDB" id="5861801at2"/>
<evidence type="ECO:0000313" key="2">
    <source>
        <dbReference type="Proteomes" id="UP000236721"/>
    </source>
</evidence>